<evidence type="ECO:0000256" key="1">
    <source>
        <dbReference type="SAM" id="MobiDB-lite"/>
    </source>
</evidence>
<feature type="compositionally biased region" description="Pro residues" evidence="1">
    <location>
        <begin position="27"/>
        <end position="42"/>
    </location>
</feature>
<proteinExistence type="predicted"/>
<name>A0AA40F6N3_9PEZI</name>
<feature type="region of interest" description="Disordered" evidence="1">
    <location>
        <begin position="21"/>
        <end position="42"/>
    </location>
</feature>
<feature type="region of interest" description="Disordered" evidence="1">
    <location>
        <begin position="158"/>
        <end position="207"/>
    </location>
</feature>
<sequence length="248" mass="25206">MASVGALRVVTSSFLDCRVPSATIGGPPRPRPTGPPGWPGPGRPIIEVHHTSYIIVFPAADRTRSWMATYTVSASCPDECSRHHNHGAPNFIPPNFVVTTVACDVCAVRQQVVTCPNALGVAPVTIQGDGITATVVVTDTPEMSLTAAVAAPTLPVAGPVIDGEPDLEDPPIGTTSEDGGEAEDEGDDSFGPVGTLPVAPAPGAGSSRTLGSFSPVVTAAAPPRAINLKQGLTLFMGLGFAVGSLVLA</sequence>
<feature type="compositionally biased region" description="Acidic residues" evidence="1">
    <location>
        <begin position="178"/>
        <end position="188"/>
    </location>
</feature>
<dbReference type="Proteomes" id="UP001172155">
    <property type="component" value="Unassembled WGS sequence"/>
</dbReference>
<reference evidence="2" key="1">
    <citation type="submission" date="2023-06" db="EMBL/GenBank/DDBJ databases">
        <title>Genome-scale phylogeny and comparative genomics of the fungal order Sordariales.</title>
        <authorList>
            <consortium name="Lawrence Berkeley National Laboratory"/>
            <person name="Hensen N."/>
            <person name="Bonometti L."/>
            <person name="Westerberg I."/>
            <person name="Brannstrom I.O."/>
            <person name="Guillou S."/>
            <person name="Cros-Aarteil S."/>
            <person name="Calhoun S."/>
            <person name="Haridas S."/>
            <person name="Kuo A."/>
            <person name="Mondo S."/>
            <person name="Pangilinan J."/>
            <person name="Riley R."/>
            <person name="LaButti K."/>
            <person name="Andreopoulos B."/>
            <person name="Lipzen A."/>
            <person name="Chen C."/>
            <person name="Yanf M."/>
            <person name="Daum C."/>
            <person name="Ng V."/>
            <person name="Clum A."/>
            <person name="Steindorff A."/>
            <person name="Ohm R."/>
            <person name="Martin F."/>
            <person name="Silar P."/>
            <person name="Natvig D."/>
            <person name="Lalanne C."/>
            <person name="Gautier V."/>
            <person name="Ament-velasquez S.L."/>
            <person name="Kruys A."/>
            <person name="Hutchinson M.I."/>
            <person name="Powell A.J."/>
            <person name="Barry K."/>
            <person name="Miller A.N."/>
            <person name="Grigoriev I.V."/>
            <person name="Debuchy R."/>
            <person name="Gladieux P."/>
            <person name="Thoren M.H."/>
            <person name="Johannesson H."/>
        </authorList>
    </citation>
    <scope>NUCLEOTIDE SEQUENCE</scope>
    <source>
        <strain evidence="2">SMH3187-1</strain>
    </source>
</reference>
<accession>A0AA40F6N3</accession>
<keyword evidence="3" id="KW-1185">Reference proteome</keyword>
<comment type="caution">
    <text evidence="2">The sequence shown here is derived from an EMBL/GenBank/DDBJ whole genome shotgun (WGS) entry which is preliminary data.</text>
</comment>
<dbReference type="EMBL" id="JAUKUD010000002">
    <property type="protein sequence ID" value="KAK0752051.1"/>
    <property type="molecule type" value="Genomic_DNA"/>
</dbReference>
<evidence type="ECO:0000313" key="3">
    <source>
        <dbReference type="Proteomes" id="UP001172155"/>
    </source>
</evidence>
<protein>
    <submittedName>
        <fullName evidence="2">Uncharacterized protein</fullName>
    </submittedName>
</protein>
<gene>
    <name evidence="2" type="ORF">B0T18DRAFT_388082</name>
</gene>
<evidence type="ECO:0000313" key="2">
    <source>
        <dbReference type="EMBL" id="KAK0752051.1"/>
    </source>
</evidence>
<dbReference type="AlphaFoldDB" id="A0AA40F6N3"/>
<organism evidence="2 3">
    <name type="scientific">Schizothecium vesticola</name>
    <dbReference type="NCBI Taxonomy" id="314040"/>
    <lineage>
        <taxon>Eukaryota</taxon>
        <taxon>Fungi</taxon>
        <taxon>Dikarya</taxon>
        <taxon>Ascomycota</taxon>
        <taxon>Pezizomycotina</taxon>
        <taxon>Sordariomycetes</taxon>
        <taxon>Sordariomycetidae</taxon>
        <taxon>Sordariales</taxon>
        <taxon>Schizotheciaceae</taxon>
        <taxon>Schizothecium</taxon>
    </lineage>
</organism>